<dbReference type="GO" id="GO:0016020">
    <property type="term" value="C:membrane"/>
    <property type="evidence" value="ECO:0007669"/>
    <property type="project" value="UniProtKB-SubCell"/>
</dbReference>
<comment type="subcellular location">
    <subcellularLocation>
        <location evidence="1">Membrane</location>
        <topology evidence="1">Single-pass membrane protein</topology>
    </subcellularLocation>
</comment>
<evidence type="ECO:0000256" key="6">
    <source>
        <dbReference type="ARBA" id="ARBA00022989"/>
    </source>
</evidence>
<evidence type="ECO:0000256" key="3">
    <source>
        <dbReference type="ARBA" id="ARBA00022676"/>
    </source>
</evidence>
<evidence type="ECO:0000256" key="2">
    <source>
        <dbReference type="ARBA" id="ARBA00007647"/>
    </source>
</evidence>
<comment type="similarity">
    <text evidence="2 8">Belongs to the glycosyltransferase 92 family.</text>
</comment>
<dbReference type="AlphaFoldDB" id="A0A7S3BYU0"/>
<sequence>MERDLQMRFRVRRRRLFTFLIALFDAGKPRHGCAAVKKKFKLRRSSFRYDFGRGWRCTHAAARTARAILRLRLIRVHTPSIAGAHLPVMSGSRRARACRDNLARLALFIAMFAALRHWILALSSSAPSSPPSRHPAHLGAVPREPSSCPAPRPPTPRERPTMTVAMCTLVRDEARPLREWLHHHSAVGVSRVFVYDDNSTDATAEVLAPYEASNFVTRVPWPTPEAIAAGVVCDGGESGSYSYCQTAAFNDCLGRTAAALDNEAWVLFLDTDELVMPRPSAPLGGLTGSIQSALRSIVGGGNCSVVLIPGALFGSRGRQSRLPSGAGVVSAYTRRAAWTYDDTLHKSDFHGRIDYERAVVKPKAIVRLASAAAGGVTFDSCRYNTTLVT</sequence>
<evidence type="ECO:0000256" key="9">
    <source>
        <dbReference type="SAM" id="MobiDB-lite"/>
    </source>
</evidence>
<dbReference type="SUPFAM" id="SSF53448">
    <property type="entry name" value="Nucleotide-diphospho-sugar transferases"/>
    <property type="match status" value="1"/>
</dbReference>
<keyword evidence="5" id="KW-0812">Transmembrane</keyword>
<keyword evidence="3 8" id="KW-0328">Glycosyltransferase</keyword>
<dbReference type="Pfam" id="PF01697">
    <property type="entry name" value="Glyco_transf_92"/>
    <property type="match status" value="1"/>
</dbReference>
<evidence type="ECO:0000256" key="4">
    <source>
        <dbReference type="ARBA" id="ARBA00022679"/>
    </source>
</evidence>
<evidence type="ECO:0000313" key="10">
    <source>
        <dbReference type="EMBL" id="CAE0147241.1"/>
    </source>
</evidence>
<keyword evidence="7" id="KW-0472">Membrane</keyword>
<dbReference type="PANTHER" id="PTHR21461:SF69">
    <property type="entry name" value="GLYCOSYLTRANSFERASE FAMILY 92 PROTEIN"/>
    <property type="match status" value="1"/>
</dbReference>
<dbReference type="EC" id="2.4.1.-" evidence="8"/>
<feature type="region of interest" description="Disordered" evidence="9">
    <location>
        <begin position="128"/>
        <end position="160"/>
    </location>
</feature>
<evidence type="ECO:0000256" key="8">
    <source>
        <dbReference type="RuleBase" id="RU366017"/>
    </source>
</evidence>
<gene>
    <name evidence="10" type="ORF">PSIN1315_LOCUS11237</name>
</gene>
<reference evidence="10" key="1">
    <citation type="submission" date="2021-01" db="EMBL/GenBank/DDBJ databases">
        <authorList>
            <person name="Corre E."/>
            <person name="Pelletier E."/>
            <person name="Niang G."/>
            <person name="Scheremetjew M."/>
            <person name="Finn R."/>
            <person name="Kale V."/>
            <person name="Holt S."/>
            <person name="Cochrane G."/>
            <person name="Meng A."/>
            <person name="Brown T."/>
            <person name="Cohen L."/>
        </authorList>
    </citation>
    <scope>NUCLEOTIDE SEQUENCE</scope>
    <source>
        <strain evidence="10">RCC927</strain>
    </source>
</reference>
<accession>A0A7S3BYU0</accession>
<dbReference type="InterPro" id="IPR008166">
    <property type="entry name" value="Glyco_transf_92"/>
</dbReference>
<evidence type="ECO:0000256" key="7">
    <source>
        <dbReference type="ARBA" id="ARBA00023136"/>
    </source>
</evidence>
<proteinExistence type="inferred from homology"/>
<evidence type="ECO:0000256" key="5">
    <source>
        <dbReference type="ARBA" id="ARBA00022692"/>
    </source>
</evidence>
<dbReference type="EMBL" id="HBHY01017393">
    <property type="protein sequence ID" value="CAE0147241.1"/>
    <property type="molecule type" value="Transcribed_RNA"/>
</dbReference>
<keyword evidence="6" id="KW-1133">Transmembrane helix</keyword>
<evidence type="ECO:0000256" key="1">
    <source>
        <dbReference type="ARBA" id="ARBA00004167"/>
    </source>
</evidence>
<dbReference type="InterPro" id="IPR029044">
    <property type="entry name" value="Nucleotide-diphossugar_trans"/>
</dbReference>
<dbReference type="GO" id="GO:0016757">
    <property type="term" value="F:glycosyltransferase activity"/>
    <property type="evidence" value="ECO:0007669"/>
    <property type="project" value="UniProtKB-UniRule"/>
</dbReference>
<dbReference type="GO" id="GO:0005737">
    <property type="term" value="C:cytoplasm"/>
    <property type="evidence" value="ECO:0007669"/>
    <property type="project" value="TreeGrafter"/>
</dbReference>
<dbReference type="PANTHER" id="PTHR21461">
    <property type="entry name" value="GLYCOSYLTRANSFERASE FAMILY 92 PROTEIN"/>
    <property type="match status" value="1"/>
</dbReference>
<name>A0A7S3BYU0_9VIRI</name>
<keyword evidence="4 8" id="KW-0808">Transferase</keyword>
<organism evidence="10">
    <name type="scientific">Prasinoderma singulare</name>
    <dbReference type="NCBI Taxonomy" id="676789"/>
    <lineage>
        <taxon>Eukaryota</taxon>
        <taxon>Viridiplantae</taxon>
        <taxon>Prasinodermophyta</taxon>
        <taxon>Prasinodermophyceae</taxon>
        <taxon>Prasinodermales</taxon>
        <taxon>Prasinodermaceae</taxon>
        <taxon>Prasinoderma</taxon>
    </lineage>
</organism>
<protein>
    <recommendedName>
        <fullName evidence="8">Glycosyltransferase family 92 protein</fullName>
        <ecNumber evidence="8">2.4.1.-</ecNumber>
    </recommendedName>
</protein>